<dbReference type="PROSITE" id="PS00878">
    <property type="entry name" value="ODR_DC_2_1"/>
    <property type="match status" value="1"/>
</dbReference>
<keyword evidence="3" id="KW-0663">Pyridoxal phosphate</keyword>
<dbReference type="PRINTS" id="PR01181">
    <property type="entry name" value="DAPDCRBXLASE"/>
</dbReference>
<dbReference type="InterPro" id="IPR000183">
    <property type="entry name" value="Orn/DAP/Arg_de-COase"/>
</dbReference>
<evidence type="ECO:0000313" key="8">
    <source>
        <dbReference type="EMBL" id="MED6131113.1"/>
    </source>
</evidence>
<name>A0ABU6S4V4_9FABA</name>
<organism evidence="8 9">
    <name type="scientific">Stylosanthes scabra</name>
    <dbReference type="NCBI Taxonomy" id="79078"/>
    <lineage>
        <taxon>Eukaryota</taxon>
        <taxon>Viridiplantae</taxon>
        <taxon>Streptophyta</taxon>
        <taxon>Embryophyta</taxon>
        <taxon>Tracheophyta</taxon>
        <taxon>Spermatophyta</taxon>
        <taxon>Magnoliopsida</taxon>
        <taxon>eudicotyledons</taxon>
        <taxon>Gunneridae</taxon>
        <taxon>Pentapetalae</taxon>
        <taxon>rosids</taxon>
        <taxon>fabids</taxon>
        <taxon>Fabales</taxon>
        <taxon>Fabaceae</taxon>
        <taxon>Papilionoideae</taxon>
        <taxon>50 kb inversion clade</taxon>
        <taxon>dalbergioids sensu lato</taxon>
        <taxon>Dalbergieae</taxon>
        <taxon>Pterocarpus clade</taxon>
        <taxon>Stylosanthes</taxon>
    </lineage>
</organism>
<protein>
    <submittedName>
        <fullName evidence="8">Diaminopimelate decarboxylase 1, chloroplastic</fullName>
        <ecNumber evidence="8">4.1.1.20</ecNumber>
    </submittedName>
</protein>
<evidence type="ECO:0000256" key="1">
    <source>
        <dbReference type="ARBA" id="ARBA00001933"/>
    </source>
</evidence>
<dbReference type="InterPro" id="IPR022653">
    <property type="entry name" value="De-COase2_pyr-phos_BS"/>
</dbReference>
<dbReference type="NCBIfam" id="TIGR01048">
    <property type="entry name" value="lysA"/>
    <property type="match status" value="1"/>
</dbReference>
<evidence type="ECO:0000256" key="4">
    <source>
        <dbReference type="ARBA" id="ARBA00023239"/>
    </source>
</evidence>
<dbReference type="InterPro" id="IPR022643">
    <property type="entry name" value="De-COase2_C"/>
</dbReference>
<sequence length="479" mass="53361">MASTHLISHSPSIPKTFNFNNSFFSKTPFPQNLVLPLKASSFKPRVLRAVNTANTPLVDPAEKKTQFKHCFTKSDDGYLYCENVKVQEIMESVDRRPFYLYSKPQITRNVEAYKDALQGLNSVIGYAIKANNNLKILEHLRHLGCGAVLVSGNELRLALRAGFDPTRCIFNGNGKILEDLALAAQEGVFINIDSEFDLENIVAAARIAGKRVNVLLRINPDVDPQVHPYVATGNKNSKFGIRNEKLQWFLDAIKEHPNEVKLVGAHCHLGSTITKVDIFRDAAVIMINYIDQIRDQGFEVNYLNIGGGLGIDYYHSDAVLPTPRDLINTGHVENYPLESYYICISLIIIYNDSVKTNGSKNFIVIDGSMAELIRPSLYDAYQHIELVSPAPADAEISTFDVVGPVCESADFLGKGRELPTPAKGTGLVVHDAGAYCMSMASTYNLKMRPPEYWVEEDGSVSKIRHGETFEDHIRFFEGL</sequence>
<dbReference type="Pfam" id="PF00278">
    <property type="entry name" value="Orn_DAP_Arg_deC"/>
    <property type="match status" value="1"/>
</dbReference>
<evidence type="ECO:0000313" key="9">
    <source>
        <dbReference type="Proteomes" id="UP001341840"/>
    </source>
</evidence>
<dbReference type="EMBL" id="JASCZI010060429">
    <property type="protein sequence ID" value="MED6131113.1"/>
    <property type="molecule type" value="Genomic_DNA"/>
</dbReference>
<dbReference type="PROSITE" id="PS00879">
    <property type="entry name" value="ODR_DC_2_2"/>
    <property type="match status" value="1"/>
</dbReference>
<keyword evidence="4 8" id="KW-0456">Lyase</keyword>
<dbReference type="InterPro" id="IPR009006">
    <property type="entry name" value="Ala_racemase/Decarboxylase_C"/>
</dbReference>
<comment type="similarity">
    <text evidence="5">Belongs to the Orn/Lys/Arg decarboxylase class-II family.</text>
</comment>
<accession>A0ABU6S4V4</accession>
<evidence type="ECO:0000259" key="6">
    <source>
        <dbReference type="Pfam" id="PF00278"/>
    </source>
</evidence>
<dbReference type="InterPro" id="IPR022657">
    <property type="entry name" value="De-COase2_CS"/>
</dbReference>
<evidence type="ECO:0000256" key="2">
    <source>
        <dbReference type="ARBA" id="ARBA00022793"/>
    </source>
</evidence>
<dbReference type="Pfam" id="PF02784">
    <property type="entry name" value="Orn_Arg_deC_N"/>
    <property type="match status" value="1"/>
</dbReference>
<dbReference type="Gene3D" id="2.40.37.10">
    <property type="entry name" value="Lyase, Ornithine Decarboxylase, Chain A, domain 1"/>
    <property type="match status" value="1"/>
</dbReference>
<dbReference type="CDD" id="cd06828">
    <property type="entry name" value="PLPDE_III_DapDC"/>
    <property type="match status" value="1"/>
</dbReference>
<dbReference type="InterPro" id="IPR029066">
    <property type="entry name" value="PLP-binding_barrel"/>
</dbReference>
<dbReference type="SUPFAM" id="SSF51419">
    <property type="entry name" value="PLP-binding barrel"/>
    <property type="match status" value="1"/>
</dbReference>
<comment type="cofactor">
    <cofactor evidence="1">
        <name>pyridoxal 5'-phosphate</name>
        <dbReference type="ChEBI" id="CHEBI:597326"/>
    </cofactor>
</comment>
<dbReference type="SUPFAM" id="SSF50621">
    <property type="entry name" value="Alanine racemase C-terminal domain-like"/>
    <property type="match status" value="1"/>
</dbReference>
<feature type="domain" description="Orn/DAP/Arg decarboxylase 2 C-terminal" evidence="6">
    <location>
        <begin position="354"/>
        <end position="433"/>
    </location>
</feature>
<evidence type="ECO:0000259" key="7">
    <source>
        <dbReference type="Pfam" id="PF02784"/>
    </source>
</evidence>
<dbReference type="PANTHER" id="PTHR43727">
    <property type="entry name" value="DIAMINOPIMELATE DECARBOXYLASE"/>
    <property type="match status" value="1"/>
</dbReference>
<dbReference type="PANTHER" id="PTHR43727:SF2">
    <property type="entry name" value="GROUP IV DECARBOXYLASE"/>
    <property type="match status" value="1"/>
</dbReference>
<comment type="caution">
    <text evidence="8">The sequence shown here is derived from an EMBL/GenBank/DDBJ whole genome shotgun (WGS) entry which is preliminary data.</text>
</comment>
<feature type="domain" description="Orn/DAP/Arg decarboxylase 2 N-terminal" evidence="7">
    <location>
        <begin position="105"/>
        <end position="317"/>
    </location>
</feature>
<dbReference type="EC" id="4.1.1.20" evidence="8"/>
<dbReference type="Gene3D" id="3.20.20.10">
    <property type="entry name" value="Alanine racemase"/>
    <property type="match status" value="1"/>
</dbReference>
<reference evidence="8 9" key="1">
    <citation type="journal article" date="2023" name="Plants (Basel)">
        <title>Bridging the Gap: Combining Genomics and Transcriptomics Approaches to Understand Stylosanthes scabra, an Orphan Legume from the Brazilian Caatinga.</title>
        <authorList>
            <person name="Ferreira-Neto J.R.C."/>
            <person name="da Silva M.D."/>
            <person name="Binneck E."/>
            <person name="de Melo N.F."/>
            <person name="da Silva R.H."/>
            <person name="de Melo A.L.T.M."/>
            <person name="Pandolfi V."/>
            <person name="Bustamante F.O."/>
            <person name="Brasileiro-Vidal A.C."/>
            <person name="Benko-Iseppon A.M."/>
        </authorList>
    </citation>
    <scope>NUCLEOTIDE SEQUENCE [LARGE SCALE GENOMIC DNA]</scope>
    <source>
        <tissue evidence="8">Leaves</tissue>
    </source>
</reference>
<evidence type="ECO:0000256" key="5">
    <source>
        <dbReference type="RuleBase" id="RU003737"/>
    </source>
</evidence>
<dbReference type="InterPro" id="IPR022644">
    <property type="entry name" value="De-COase2_N"/>
</dbReference>
<dbReference type="Proteomes" id="UP001341840">
    <property type="component" value="Unassembled WGS sequence"/>
</dbReference>
<proteinExistence type="inferred from homology"/>
<dbReference type="InterPro" id="IPR002986">
    <property type="entry name" value="DAP_deCOOHase_LysA"/>
</dbReference>
<keyword evidence="9" id="KW-1185">Reference proteome</keyword>
<dbReference type="PRINTS" id="PR01179">
    <property type="entry name" value="ODADCRBXLASE"/>
</dbReference>
<gene>
    <name evidence="8" type="primary">LYSA1_1</name>
    <name evidence="8" type="ORF">PIB30_006732</name>
</gene>
<dbReference type="GO" id="GO:0008836">
    <property type="term" value="F:diaminopimelate decarboxylase activity"/>
    <property type="evidence" value="ECO:0007669"/>
    <property type="project" value="UniProtKB-EC"/>
</dbReference>
<keyword evidence="2" id="KW-0210">Decarboxylase</keyword>
<evidence type="ECO:0000256" key="3">
    <source>
        <dbReference type="ARBA" id="ARBA00022898"/>
    </source>
</evidence>